<dbReference type="AlphaFoldDB" id="A0A2U9CUE4"/>
<evidence type="ECO:0000313" key="2">
    <source>
        <dbReference type="Proteomes" id="UP000246464"/>
    </source>
</evidence>
<reference evidence="1 2" key="1">
    <citation type="submission" date="2017-12" db="EMBL/GenBank/DDBJ databases">
        <title>Integrating genomic resources of turbot (Scophthalmus maximus) in depth evaluation of genetic and physical mapping variation across individuals.</title>
        <authorList>
            <person name="Martinez P."/>
        </authorList>
    </citation>
    <scope>NUCLEOTIDE SEQUENCE [LARGE SCALE GENOMIC DNA]</scope>
</reference>
<protein>
    <submittedName>
        <fullName evidence="1">Uncharacterized protein</fullName>
    </submittedName>
</protein>
<dbReference type="EMBL" id="CP026262">
    <property type="protein sequence ID" value="AWP20247.1"/>
    <property type="molecule type" value="Genomic_DNA"/>
</dbReference>
<name>A0A2U9CUE4_SCOMX</name>
<sequence length="72" mass="8239">MPRDMIDAHASPATSLPEKCYHGYYRLTAAFSLRRTQPRELEVRAVGQKRLVKEGGREENVRAVTLGDQVRR</sequence>
<evidence type="ECO:0000313" key="1">
    <source>
        <dbReference type="EMBL" id="AWP20247.1"/>
    </source>
</evidence>
<gene>
    <name evidence="1" type="ORF">SMAX5B_000111</name>
</gene>
<organism evidence="1 2">
    <name type="scientific">Scophthalmus maximus</name>
    <name type="common">Turbot</name>
    <name type="synonym">Psetta maxima</name>
    <dbReference type="NCBI Taxonomy" id="52904"/>
    <lineage>
        <taxon>Eukaryota</taxon>
        <taxon>Metazoa</taxon>
        <taxon>Chordata</taxon>
        <taxon>Craniata</taxon>
        <taxon>Vertebrata</taxon>
        <taxon>Euteleostomi</taxon>
        <taxon>Actinopterygii</taxon>
        <taxon>Neopterygii</taxon>
        <taxon>Teleostei</taxon>
        <taxon>Neoteleostei</taxon>
        <taxon>Acanthomorphata</taxon>
        <taxon>Carangaria</taxon>
        <taxon>Pleuronectiformes</taxon>
        <taxon>Pleuronectoidei</taxon>
        <taxon>Scophthalmidae</taxon>
        <taxon>Scophthalmus</taxon>
    </lineage>
</organism>
<proteinExistence type="predicted"/>
<accession>A0A2U9CUE4</accession>
<dbReference type="Proteomes" id="UP000246464">
    <property type="component" value="Chromosome 20"/>
</dbReference>
<keyword evidence="2" id="KW-1185">Reference proteome</keyword>